<feature type="region of interest" description="Disordered" evidence="1">
    <location>
        <begin position="516"/>
        <end position="535"/>
    </location>
</feature>
<dbReference type="PANTHER" id="PTHR47481:SF31">
    <property type="entry name" value="OS01G0873500 PROTEIN"/>
    <property type="match status" value="1"/>
</dbReference>
<feature type="region of interest" description="Disordered" evidence="1">
    <location>
        <begin position="107"/>
        <end position="131"/>
    </location>
</feature>
<dbReference type="PANTHER" id="PTHR47481">
    <property type="match status" value="1"/>
</dbReference>
<feature type="transmembrane region" description="Helical" evidence="2">
    <location>
        <begin position="547"/>
        <end position="564"/>
    </location>
</feature>
<feature type="transmembrane region" description="Helical" evidence="2">
    <location>
        <begin position="576"/>
        <end position="595"/>
    </location>
</feature>
<feature type="compositionally biased region" description="Low complexity" evidence="1">
    <location>
        <begin position="1"/>
        <end position="10"/>
    </location>
</feature>
<protein>
    <submittedName>
        <fullName evidence="3">Uncharacterized protein</fullName>
    </submittedName>
</protein>
<feature type="compositionally biased region" description="Low complexity" evidence="1">
    <location>
        <begin position="111"/>
        <end position="121"/>
    </location>
</feature>
<keyword evidence="4" id="KW-1185">Reference proteome</keyword>
<name>A0AAD5J1K9_ACENE</name>
<feature type="region of interest" description="Disordered" evidence="1">
    <location>
        <begin position="1"/>
        <end position="20"/>
    </location>
</feature>
<dbReference type="AlphaFoldDB" id="A0AAD5J1K9"/>
<gene>
    <name evidence="3" type="ORF">LWI28_022538</name>
</gene>
<dbReference type="EMBL" id="JAJSOW010000101">
    <property type="protein sequence ID" value="KAI9182144.1"/>
    <property type="molecule type" value="Genomic_DNA"/>
</dbReference>
<evidence type="ECO:0000313" key="3">
    <source>
        <dbReference type="EMBL" id="KAI9182144.1"/>
    </source>
</evidence>
<keyword evidence="2" id="KW-0472">Membrane</keyword>
<feature type="region of interest" description="Disordered" evidence="1">
    <location>
        <begin position="350"/>
        <end position="376"/>
    </location>
</feature>
<evidence type="ECO:0000256" key="1">
    <source>
        <dbReference type="SAM" id="MobiDB-lite"/>
    </source>
</evidence>
<proteinExistence type="predicted"/>
<accession>A0AAD5J1K9</accession>
<evidence type="ECO:0000256" key="2">
    <source>
        <dbReference type="SAM" id="Phobius"/>
    </source>
</evidence>
<keyword evidence="2" id="KW-1133">Transmembrane helix</keyword>
<reference evidence="3" key="1">
    <citation type="journal article" date="2022" name="Plant J.">
        <title>Strategies of tolerance reflected in two North American maple genomes.</title>
        <authorList>
            <person name="McEvoy S.L."/>
            <person name="Sezen U.U."/>
            <person name="Trouern-Trend A."/>
            <person name="McMahon S.M."/>
            <person name="Schaberg P.G."/>
            <person name="Yang J."/>
            <person name="Wegrzyn J.L."/>
            <person name="Swenson N.G."/>
        </authorList>
    </citation>
    <scope>NUCLEOTIDE SEQUENCE</scope>
    <source>
        <strain evidence="3">91603</strain>
    </source>
</reference>
<feature type="compositionally biased region" description="Polar residues" evidence="1">
    <location>
        <begin position="122"/>
        <end position="131"/>
    </location>
</feature>
<evidence type="ECO:0000313" key="4">
    <source>
        <dbReference type="Proteomes" id="UP001064489"/>
    </source>
</evidence>
<reference evidence="3" key="2">
    <citation type="submission" date="2023-02" db="EMBL/GenBank/DDBJ databases">
        <authorList>
            <person name="Swenson N.G."/>
            <person name="Wegrzyn J.L."/>
            <person name="Mcevoy S.L."/>
        </authorList>
    </citation>
    <scope>NUCLEOTIDE SEQUENCE</scope>
    <source>
        <strain evidence="3">91603</strain>
        <tissue evidence="3">Leaf</tissue>
    </source>
</reference>
<feature type="transmembrane region" description="Helical" evidence="2">
    <location>
        <begin position="615"/>
        <end position="636"/>
    </location>
</feature>
<organism evidence="3 4">
    <name type="scientific">Acer negundo</name>
    <name type="common">Box elder</name>
    <dbReference type="NCBI Taxonomy" id="4023"/>
    <lineage>
        <taxon>Eukaryota</taxon>
        <taxon>Viridiplantae</taxon>
        <taxon>Streptophyta</taxon>
        <taxon>Embryophyta</taxon>
        <taxon>Tracheophyta</taxon>
        <taxon>Spermatophyta</taxon>
        <taxon>Magnoliopsida</taxon>
        <taxon>eudicotyledons</taxon>
        <taxon>Gunneridae</taxon>
        <taxon>Pentapetalae</taxon>
        <taxon>rosids</taxon>
        <taxon>malvids</taxon>
        <taxon>Sapindales</taxon>
        <taxon>Sapindaceae</taxon>
        <taxon>Hippocastanoideae</taxon>
        <taxon>Acereae</taxon>
        <taxon>Acer</taxon>
    </lineage>
</organism>
<sequence>MGTQQQQMEMQEQEPQDQDPQLIFKLPIPPSLLLKFYSHDIELGTNWVHNSLVSEPDSMETRTKSNTEFRNEVSEALARHESGFDNINDRFGNMNDRFGDMDDSSLLSQMTAPTTPTANPTGESSMNNSTNPTSQINNHTFQNQNFPSLTQPLTVKLDEFNYLLWKNQMLNIIIANGLERFIEGTQVVPSKFLDNEWLQLNPEFTSWERSNRLVMTWIYASLTPGMMGNIVEFNTAYKLVHTLEGLTEEYDYFVTSIHNRADRPPLEEVHSLLHTFEYRLEQRNSVQQLNFAQANLTSFQNSKKFQKSPQPNYTRPPPQFSQFMQYNSTPPQHSNISSHSLRPKYQPSILGKPQIQPQYNNKWTARPPQNSSSSKPQCQIYGKFDHTAFACYHRTNLNYQPNNIHPRPFTNPIAAMLTTSNTYSPSQGNYSNSTWYMDLGATHHFTPEFGHLMDPMEFTRNEHAMVGNGESMATPRALHGSAPAPKRSYDRWSPVGPFGHFNPIKNKEEVLRFSRKQSMGTQQQQMEVQDQEPQDQDQQLISKIAKSFNFIIPILIGLVLLVRGKDQSPFETHPSNMWVFMISTFIYYTVTQRSMPMAARISGSLTSVLLLCFFIPRWLGLVLLIVWLFVTINVAYKLHTA</sequence>
<dbReference type="Proteomes" id="UP001064489">
    <property type="component" value="Chromosome 4"/>
</dbReference>
<feature type="compositionally biased region" description="Polar residues" evidence="1">
    <location>
        <begin position="355"/>
        <end position="376"/>
    </location>
</feature>
<keyword evidence="2" id="KW-0812">Transmembrane</keyword>
<comment type="caution">
    <text evidence="3">The sequence shown here is derived from an EMBL/GenBank/DDBJ whole genome shotgun (WGS) entry which is preliminary data.</text>
</comment>